<dbReference type="EMBL" id="FORF01000036">
    <property type="protein sequence ID" value="SFJ62296.1"/>
    <property type="molecule type" value="Genomic_DNA"/>
</dbReference>
<sequence>MTSTTDQQDRDFLLPPILRELVQARNSVRDHYGSSSLTFTFDGNLVGDLGEAVAADLFGLKIAPRNGTGIDGFAPDGRSVQVKASCTGRGPAFRMVETRADHLLFFHLDLEECTARLLFNGPEHIALACLKTPWTGQRMISVPAIKAADQRVPADQRLQPLRKLEARRA</sequence>
<dbReference type="RefSeq" id="WP_091524981.1">
    <property type="nucleotide sequence ID" value="NZ_FORF01000036.1"/>
</dbReference>
<proteinExistence type="predicted"/>
<gene>
    <name evidence="2" type="ORF">SAMN03080618_03478</name>
</gene>
<name>A0A1I3SXZ9_9HYPH</name>
<evidence type="ECO:0000259" key="1">
    <source>
        <dbReference type="Pfam" id="PF22522"/>
    </source>
</evidence>
<dbReference type="STRING" id="1121003.SAMN03080618_03478"/>
<organism evidence="2 3">
    <name type="scientific">Aquamicrobium aerolatum DSM 21857</name>
    <dbReference type="NCBI Taxonomy" id="1121003"/>
    <lineage>
        <taxon>Bacteria</taxon>
        <taxon>Pseudomonadati</taxon>
        <taxon>Pseudomonadota</taxon>
        <taxon>Alphaproteobacteria</taxon>
        <taxon>Hyphomicrobiales</taxon>
        <taxon>Phyllobacteriaceae</taxon>
        <taxon>Aerobium</taxon>
    </lineage>
</organism>
<dbReference type="Pfam" id="PF22522">
    <property type="entry name" value="DUF6998"/>
    <property type="match status" value="1"/>
</dbReference>
<dbReference type="InterPro" id="IPR054267">
    <property type="entry name" value="DUF6998"/>
</dbReference>
<evidence type="ECO:0000313" key="3">
    <source>
        <dbReference type="Proteomes" id="UP000242763"/>
    </source>
</evidence>
<dbReference type="Proteomes" id="UP000242763">
    <property type="component" value="Unassembled WGS sequence"/>
</dbReference>
<feature type="domain" description="DUF6998" evidence="1">
    <location>
        <begin position="20"/>
        <end position="158"/>
    </location>
</feature>
<dbReference type="OrthoDB" id="7503989at2"/>
<protein>
    <recommendedName>
        <fullName evidence="1">DUF6998 domain-containing protein</fullName>
    </recommendedName>
</protein>
<evidence type="ECO:0000313" key="2">
    <source>
        <dbReference type="EMBL" id="SFJ62296.1"/>
    </source>
</evidence>
<keyword evidence="3" id="KW-1185">Reference proteome</keyword>
<accession>A0A1I3SXZ9</accession>
<dbReference type="AlphaFoldDB" id="A0A1I3SXZ9"/>
<reference evidence="3" key="1">
    <citation type="submission" date="2016-10" db="EMBL/GenBank/DDBJ databases">
        <authorList>
            <person name="Varghese N."/>
            <person name="Submissions S."/>
        </authorList>
    </citation>
    <scope>NUCLEOTIDE SEQUENCE [LARGE SCALE GENOMIC DNA]</scope>
    <source>
        <strain evidence="3">DSM 21857</strain>
    </source>
</reference>